<evidence type="ECO:0000313" key="4">
    <source>
        <dbReference type="EMBL" id="CAH0549082.1"/>
    </source>
</evidence>
<proteinExistence type="inferred from homology"/>
<dbReference type="Gene3D" id="3.40.50.720">
    <property type="entry name" value="NAD(P)-binding Rossmann-like Domain"/>
    <property type="match status" value="1"/>
</dbReference>
<gene>
    <name evidence="4" type="ORF">MELIAE_LOCUS2373</name>
</gene>
<organism evidence="4 5">
    <name type="scientific">Brassicogethes aeneus</name>
    <name type="common">Rape pollen beetle</name>
    <name type="synonym">Meligethes aeneus</name>
    <dbReference type="NCBI Taxonomy" id="1431903"/>
    <lineage>
        <taxon>Eukaryota</taxon>
        <taxon>Metazoa</taxon>
        <taxon>Ecdysozoa</taxon>
        <taxon>Arthropoda</taxon>
        <taxon>Hexapoda</taxon>
        <taxon>Insecta</taxon>
        <taxon>Pterygota</taxon>
        <taxon>Neoptera</taxon>
        <taxon>Endopterygota</taxon>
        <taxon>Coleoptera</taxon>
        <taxon>Polyphaga</taxon>
        <taxon>Cucujiformia</taxon>
        <taxon>Nitidulidae</taxon>
        <taxon>Meligethinae</taxon>
        <taxon>Brassicogethes</taxon>
    </lineage>
</organism>
<dbReference type="PRINTS" id="PR00081">
    <property type="entry name" value="GDHRDH"/>
</dbReference>
<dbReference type="Proteomes" id="UP001154078">
    <property type="component" value="Chromosome 10"/>
</dbReference>
<dbReference type="PANTHER" id="PTHR43115:SF4">
    <property type="entry name" value="DEHYDROGENASE_REDUCTASE SDR FAMILY MEMBER 11"/>
    <property type="match status" value="1"/>
</dbReference>
<keyword evidence="2" id="KW-0560">Oxidoreductase</keyword>
<sequence length="189" mass="21164">KVVGLARRIDKIEALSKTLTEESGKLYAIKCDITREDDVIKYFTWIVNNIGPIHVLINNAYLMKPANLTSKTNLNAMRQNCTYKCYIISDGSSEDWRRVFEVNVIALSTCTREAVKIMNEHGIAGHIVHMNSVHGHFVPGGNDNNLNVYPASKFAVTALAESLRQELRVAKSKIKITSISPGFIRMDLD</sequence>
<dbReference type="AlphaFoldDB" id="A0A9P0ATA6"/>
<accession>A0A9P0ATA6</accession>
<dbReference type="GO" id="GO:0016491">
    <property type="term" value="F:oxidoreductase activity"/>
    <property type="evidence" value="ECO:0007669"/>
    <property type="project" value="UniProtKB-KW"/>
</dbReference>
<dbReference type="InterPro" id="IPR036291">
    <property type="entry name" value="NAD(P)-bd_dom_sf"/>
</dbReference>
<evidence type="ECO:0000256" key="1">
    <source>
        <dbReference type="ARBA" id="ARBA00006484"/>
    </source>
</evidence>
<dbReference type="InterPro" id="IPR002347">
    <property type="entry name" value="SDR_fam"/>
</dbReference>
<protein>
    <recommendedName>
        <fullName evidence="6">Dehydrogenase/reductase SDR family member 11</fullName>
    </recommendedName>
</protein>
<dbReference type="OrthoDB" id="1933717at2759"/>
<feature type="non-terminal residue" evidence="4">
    <location>
        <position position="189"/>
    </location>
</feature>
<feature type="non-terminal residue" evidence="4">
    <location>
        <position position="1"/>
    </location>
</feature>
<dbReference type="SUPFAM" id="SSF51735">
    <property type="entry name" value="NAD(P)-binding Rossmann-fold domains"/>
    <property type="match status" value="1"/>
</dbReference>
<name>A0A9P0ATA6_BRAAE</name>
<evidence type="ECO:0000256" key="3">
    <source>
        <dbReference type="RuleBase" id="RU000363"/>
    </source>
</evidence>
<evidence type="ECO:0000256" key="2">
    <source>
        <dbReference type="ARBA" id="ARBA00023002"/>
    </source>
</evidence>
<dbReference type="PRINTS" id="PR00080">
    <property type="entry name" value="SDRFAMILY"/>
</dbReference>
<dbReference type="Pfam" id="PF00106">
    <property type="entry name" value="adh_short"/>
    <property type="match status" value="1"/>
</dbReference>
<dbReference type="PANTHER" id="PTHR43115">
    <property type="entry name" value="DEHYDROGENASE/REDUCTASE SDR FAMILY MEMBER 11"/>
    <property type="match status" value="1"/>
</dbReference>
<comment type="similarity">
    <text evidence="1 3">Belongs to the short-chain dehydrogenases/reductases (SDR) family.</text>
</comment>
<reference evidence="4" key="1">
    <citation type="submission" date="2021-12" db="EMBL/GenBank/DDBJ databases">
        <authorList>
            <person name="King R."/>
        </authorList>
    </citation>
    <scope>NUCLEOTIDE SEQUENCE</scope>
</reference>
<evidence type="ECO:0008006" key="6">
    <source>
        <dbReference type="Google" id="ProtNLM"/>
    </source>
</evidence>
<keyword evidence="5" id="KW-1185">Reference proteome</keyword>
<evidence type="ECO:0000313" key="5">
    <source>
        <dbReference type="Proteomes" id="UP001154078"/>
    </source>
</evidence>
<dbReference type="EMBL" id="OV121141">
    <property type="protein sequence ID" value="CAH0549082.1"/>
    <property type="molecule type" value="Genomic_DNA"/>
</dbReference>